<evidence type="ECO:0000313" key="3">
    <source>
        <dbReference type="Proteomes" id="UP000030595"/>
    </source>
</evidence>
<dbReference type="SUPFAM" id="SSF52540">
    <property type="entry name" value="P-loop containing nucleoside triphosphate hydrolases"/>
    <property type="match status" value="1"/>
</dbReference>
<evidence type="ECO:0000313" key="2">
    <source>
        <dbReference type="EMBL" id="KGR91291.1"/>
    </source>
</evidence>
<comment type="caution">
    <text evidence="2">The sequence shown here is derived from an EMBL/GenBank/DDBJ whole genome shotgun (WGS) entry which is preliminary data.</text>
</comment>
<reference evidence="2 3" key="1">
    <citation type="submission" date="2014-02" db="EMBL/GenBank/DDBJ databases">
        <title>Draft genome sequence of Lysinibacillus massiliensis CCUG 49529.</title>
        <authorList>
            <person name="Zhang F."/>
            <person name="Wang G."/>
            <person name="Zhang L."/>
        </authorList>
    </citation>
    <scope>NUCLEOTIDE SEQUENCE [LARGE SCALE GENOMIC DNA]</scope>
    <source>
        <strain evidence="2 3">CCUG 49529</strain>
    </source>
</reference>
<dbReference type="OrthoDB" id="9791162at2"/>
<name>A0A0A3J322_9BACL</name>
<dbReference type="Gene3D" id="3.40.50.300">
    <property type="entry name" value="P-loop containing nucleotide triphosphate hydrolases"/>
    <property type="match status" value="1"/>
</dbReference>
<organism evidence="2 3">
    <name type="scientific">Ureibacillus massiliensis 4400831 = CIP 108448 = CCUG 49529</name>
    <dbReference type="NCBI Taxonomy" id="1211035"/>
    <lineage>
        <taxon>Bacteria</taxon>
        <taxon>Bacillati</taxon>
        <taxon>Bacillota</taxon>
        <taxon>Bacilli</taxon>
        <taxon>Bacillales</taxon>
        <taxon>Caryophanaceae</taxon>
        <taxon>Ureibacillus</taxon>
    </lineage>
</organism>
<protein>
    <recommendedName>
        <fullName evidence="1">AAA domain-containing protein</fullName>
    </recommendedName>
</protein>
<proteinExistence type="predicted"/>
<dbReference type="AlphaFoldDB" id="A0A0A3J322"/>
<dbReference type="PANTHER" id="PTHR13696:SF52">
    <property type="entry name" value="PARA FAMILY PROTEIN CT_582"/>
    <property type="match status" value="1"/>
</dbReference>
<dbReference type="InterPro" id="IPR025669">
    <property type="entry name" value="AAA_dom"/>
</dbReference>
<evidence type="ECO:0000259" key="1">
    <source>
        <dbReference type="Pfam" id="PF13614"/>
    </source>
</evidence>
<dbReference type="Pfam" id="PF13614">
    <property type="entry name" value="AAA_31"/>
    <property type="match status" value="1"/>
</dbReference>
<dbReference type="EMBL" id="JPVQ01000008">
    <property type="protein sequence ID" value="KGR91291.1"/>
    <property type="molecule type" value="Genomic_DNA"/>
</dbReference>
<dbReference type="Proteomes" id="UP000030595">
    <property type="component" value="Unassembled WGS sequence"/>
</dbReference>
<keyword evidence="3" id="KW-1185">Reference proteome</keyword>
<sequence>MATVIATINLKGGVAKTTTSVGLAEILSSEFKKKVLFIDLDPQTNGTTMLIGEHAWKELNDQGYTLARLFESALKPNEYNFDLENTLQRNVSNILSVMSLDLIPSSLDLIKVQDELAKVPMGPLYANNPTDILRKAIQPILNNYDYILIDCPPNLGIITLNGLRIADGYMIPTIPDVLSTYGIPQIINRVNDFAWEIGYPIETLGIVITKYKENSNIHKTTLRKLKREIDAPLLSGIFKENNQMASAADFTMTYATFRQKWGYGGQFDAFYSLANEIVERYERNEH</sequence>
<dbReference type="RefSeq" id="WP_036174111.1">
    <property type="nucleotide sequence ID" value="NZ_AVCZ01000008.1"/>
</dbReference>
<dbReference type="InterPro" id="IPR050678">
    <property type="entry name" value="DNA_Partitioning_ATPase"/>
</dbReference>
<feature type="domain" description="AAA" evidence="1">
    <location>
        <begin position="3"/>
        <end position="194"/>
    </location>
</feature>
<dbReference type="CDD" id="cd02042">
    <property type="entry name" value="ParAB_family"/>
    <property type="match status" value="1"/>
</dbReference>
<gene>
    <name evidence="2" type="ORF">CD30_06565</name>
</gene>
<dbReference type="InterPro" id="IPR027417">
    <property type="entry name" value="P-loop_NTPase"/>
</dbReference>
<accession>A0A0A3J322</accession>
<dbReference type="PANTHER" id="PTHR13696">
    <property type="entry name" value="P-LOOP CONTAINING NUCLEOSIDE TRIPHOSPHATE HYDROLASE"/>
    <property type="match status" value="1"/>
</dbReference>
<dbReference type="eggNOG" id="COG1192">
    <property type="taxonomic scope" value="Bacteria"/>
</dbReference>